<evidence type="ECO:0000256" key="1">
    <source>
        <dbReference type="ARBA" id="ARBA00022857"/>
    </source>
</evidence>
<dbReference type="GO" id="GO:0016491">
    <property type="term" value="F:oxidoreductase activity"/>
    <property type="evidence" value="ECO:0007669"/>
    <property type="project" value="UniProtKB-KW"/>
</dbReference>
<dbReference type="PRINTS" id="PR00069">
    <property type="entry name" value="ALDKETRDTASE"/>
</dbReference>
<dbReference type="Gene3D" id="3.20.20.100">
    <property type="entry name" value="NADP-dependent oxidoreductase domain"/>
    <property type="match status" value="1"/>
</dbReference>
<dbReference type="RefSeq" id="WP_014243983.1">
    <property type="nucleotide sequence ID" value="NC_016620.1"/>
</dbReference>
<gene>
    <name evidence="6" type="ordered locus">BMS_1329</name>
</gene>
<keyword evidence="7" id="KW-1185">Reference proteome</keyword>
<evidence type="ECO:0000256" key="3">
    <source>
        <dbReference type="ARBA" id="ARBA00038157"/>
    </source>
</evidence>
<feature type="domain" description="NADP-dependent oxidoreductase" evidence="5">
    <location>
        <begin position="16"/>
        <end position="336"/>
    </location>
</feature>
<dbReference type="eggNOG" id="COG0667">
    <property type="taxonomic scope" value="Bacteria"/>
</dbReference>
<dbReference type="PANTHER" id="PTHR43364">
    <property type="entry name" value="NADH-SPECIFIC METHYLGLYOXAL REDUCTASE-RELATED"/>
    <property type="match status" value="1"/>
</dbReference>
<dbReference type="SUPFAM" id="SSF51430">
    <property type="entry name" value="NAD(P)-linked oxidoreductase"/>
    <property type="match status" value="1"/>
</dbReference>
<protein>
    <recommendedName>
        <fullName evidence="4">Protein tas</fullName>
    </recommendedName>
</protein>
<dbReference type="InterPro" id="IPR050523">
    <property type="entry name" value="AKR_Detox_Biosynth"/>
</dbReference>
<dbReference type="InterPro" id="IPR036812">
    <property type="entry name" value="NAD(P)_OxRdtase_dom_sf"/>
</dbReference>
<organism evidence="6 7">
    <name type="scientific">Halobacteriovorax marinus (strain ATCC BAA-682 / DSM 15412 / SJ)</name>
    <name type="common">Bacteriovorax marinus</name>
    <dbReference type="NCBI Taxonomy" id="862908"/>
    <lineage>
        <taxon>Bacteria</taxon>
        <taxon>Pseudomonadati</taxon>
        <taxon>Bdellovibrionota</taxon>
        <taxon>Bacteriovoracia</taxon>
        <taxon>Bacteriovoracales</taxon>
        <taxon>Halobacteriovoraceae</taxon>
        <taxon>Halobacteriovorax</taxon>
    </lineage>
</organism>
<dbReference type="PATRIC" id="fig|862908.3.peg.1265"/>
<dbReference type="EMBL" id="FQ312005">
    <property type="protein sequence ID" value="CBW26199.1"/>
    <property type="molecule type" value="Genomic_DNA"/>
</dbReference>
<comment type="similarity">
    <text evidence="3">Belongs to the aldo/keto reductase family. Aldo/keto reductase 2 subfamily.</text>
</comment>
<name>E1WZL3_HALMS</name>
<dbReference type="Pfam" id="PF00248">
    <property type="entry name" value="Aldo_ket_red"/>
    <property type="match status" value="1"/>
</dbReference>
<keyword evidence="1" id="KW-0521">NADP</keyword>
<keyword evidence="2" id="KW-0560">Oxidoreductase</keyword>
<dbReference type="STRING" id="862908.BMS_1329"/>
<dbReference type="KEGG" id="bmx:BMS_1329"/>
<evidence type="ECO:0000313" key="6">
    <source>
        <dbReference type="EMBL" id="CBW26199.1"/>
    </source>
</evidence>
<accession>E1WZL3</accession>
<evidence type="ECO:0000313" key="7">
    <source>
        <dbReference type="Proteomes" id="UP000008963"/>
    </source>
</evidence>
<dbReference type="CDD" id="cd19094">
    <property type="entry name" value="AKR_Tas-like"/>
    <property type="match status" value="1"/>
</dbReference>
<evidence type="ECO:0000256" key="4">
    <source>
        <dbReference type="ARBA" id="ARBA00070119"/>
    </source>
</evidence>
<dbReference type="HOGENOM" id="CLU_023205_2_0_7"/>
<reference evidence="7" key="1">
    <citation type="journal article" date="2013" name="ISME J.">
        <title>A small predatory core genome in the divergent marine Bacteriovorax marinus SJ and the terrestrial Bdellovibrio bacteriovorus.</title>
        <authorList>
            <person name="Crossman L.C."/>
            <person name="Chen H."/>
            <person name="Cerdeno-Tarraga A.M."/>
            <person name="Brooks K."/>
            <person name="Quail M.A."/>
            <person name="Pineiro S.A."/>
            <person name="Hobley L."/>
            <person name="Sockett R.E."/>
            <person name="Bentley S.D."/>
            <person name="Parkhill J."/>
            <person name="Williams H.N."/>
            <person name="Stine O.C."/>
        </authorList>
    </citation>
    <scope>NUCLEOTIDE SEQUENCE [LARGE SCALE GENOMIC DNA]</scope>
    <source>
        <strain evidence="7">ATCC BAA-682 / DSM 15412 / SJ</strain>
    </source>
</reference>
<proteinExistence type="inferred from homology"/>
<sequence>MKFKKLGRTDLDVSLICMGTMTYGEQNTQDEAFELLDYAFDQGVNFYDTAEMYPIPPKPRTVHRTEEILGNWETFQKQRDKIIMASKVVGPGEYMKHIRNGPRLTRDHIIQALEGSLERLKTDYIDLYQLHWPDRNTNYFGKKDYIHNSDEDMVPLEETLEALTRLKESGKIREIGVSNETSWGLMKYLSLSEREGFSRMQTIQNPYNLLNRTYEINLAEVGHREDVGLLAYSPLGFGVLSGKYLNGNFPENARITKWPHYSRYSSPEAVKATQMYLDIAKSLDTSLATLSLAFVNSRPFLASNIIGATNLEQLKENIDSIHFEMNDEILDKINQVHKIHSNPAP</sequence>
<dbReference type="InterPro" id="IPR020471">
    <property type="entry name" value="AKR"/>
</dbReference>
<dbReference type="FunFam" id="3.20.20.100:FF:000005">
    <property type="entry name" value="NADP(H)-dependent aldo-keto reductase"/>
    <property type="match status" value="1"/>
</dbReference>
<dbReference type="PANTHER" id="PTHR43364:SF4">
    <property type="entry name" value="NAD(P)-LINKED OXIDOREDUCTASE SUPERFAMILY PROTEIN"/>
    <property type="match status" value="1"/>
</dbReference>
<dbReference type="OrthoDB" id="5288808at2"/>
<evidence type="ECO:0000256" key="2">
    <source>
        <dbReference type="ARBA" id="ARBA00023002"/>
    </source>
</evidence>
<dbReference type="AlphaFoldDB" id="E1WZL3"/>
<evidence type="ECO:0000259" key="5">
    <source>
        <dbReference type="Pfam" id="PF00248"/>
    </source>
</evidence>
<dbReference type="InterPro" id="IPR023210">
    <property type="entry name" value="NADP_OxRdtase_dom"/>
</dbReference>
<dbReference type="Proteomes" id="UP000008963">
    <property type="component" value="Chromosome"/>
</dbReference>